<dbReference type="Proteomes" id="UP001177003">
    <property type="component" value="Chromosome 5"/>
</dbReference>
<evidence type="ECO:0000313" key="2">
    <source>
        <dbReference type="EMBL" id="CAI9283780.1"/>
    </source>
</evidence>
<dbReference type="AlphaFoldDB" id="A0AA36E724"/>
<feature type="region of interest" description="Disordered" evidence="1">
    <location>
        <begin position="225"/>
        <end position="254"/>
    </location>
</feature>
<proteinExistence type="predicted"/>
<dbReference type="EMBL" id="OX465081">
    <property type="protein sequence ID" value="CAI9283780.1"/>
    <property type="molecule type" value="Genomic_DNA"/>
</dbReference>
<sequence>MSKIGLLEAMIPYLDKTFDDIHGQFRCLGWRWIFHIQEIVYKEVVIEFLATMSFARKDGIYADNNLTLCLGGERQGFKVELHWNAIANGFYDKGTAQESDIRYPIHRLLHRLITDTINQQQEGDKCPTIDIFFLWDLTSDNTHVDLPFLLVDFLAVRAGKDRRGSPLYGGMLITLIACSYGVLEKREAMMLIVEPKNPYSTLLYKMANIAIDHVYGNFGIPDDTSRGRVPRRVRPRGNDPKGEEPPLYPTNDEMPTDPYNIAMRRFDDNFTWGVNYTNMGLDHLM</sequence>
<gene>
    <name evidence="2" type="ORF">LSALG_LOCUS23354</name>
</gene>
<evidence type="ECO:0000256" key="1">
    <source>
        <dbReference type="SAM" id="MobiDB-lite"/>
    </source>
</evidence>
<keyword evidence="3" id="KW-1185">Reference proteome</keyword>
<reference evidence="2" key="1">
    <citation type="submission" date="2023-04" db="EMBL/GenBank/DDBJ databases">
        <authorList>
            <person name="Vijverberg K."/>
            <person name="Xiong W."/>
            <person name="Schranz E."/>
        </authorList>
    </citation>
    <scope>NUCLEOTIDE SEQUENCE</scope>
</reference>
<accession>A0AA36E724</accession>
<evidence type="ECO:0000313" key="3">
    <source>
        <dbReference type="Proteomes" id="UP001177003"/>
    </source>
</evidence>
<name>A0AA36E724_LACSI</name>
<protein>
    <submittedName>
        <fullName evidence="2">Uncharacterized protein</fullName>
    </submittedName>
</protein>
<organism evidence="2 3">
    <name type="scientific">Lactuca saligna</name>
    <name type="common">Willowleaf lettuce</name>
    <dbReference type="NCBI Taxonomy" id="75948"/>
    <lineage>
        <taxon>Eukaryota</taxon>
        <taxon>Viridiplantae</taxon>
        <taxon>Streptophyta</taxon>
        <taxon>Embryophyta</taxon>
        <taxon>Tracheophyta</taxon>
        <taxon>Spermatophyta</taxon>
        <taxon>Magnoliopsida</taxon>
        <taxon>eudicotyledons</taxon>
        <taxon>Gunneridae</taxon>
        <taxon>Pentapetalae</taxon>
        <taxon>asterids</taxon>
        <taxon>campanulids</taxon>
        <taxon>Asterales</taxon>
        <taxon>Asteraceae</taxon>
        <taxon>Cichorioideae</taxon>
        <taxon>Cichorieae</taxon>
        <taxon>Lactucinae</taxon>
        <taxon>Lactuca</taxon>
    </lineage>
</organism>